<dbReference type="OMA" id="NPPEWKY"/>
<evidence type="ECO:0000256" key="6">
    <source>
        <dbReference type="ARBA" id="ARBA00035191"/>
    </source>
</evidence>
<dbReference type="AlphaFoldDB" id="E0W3H8"/>
<dbReference type="PANTHER" id="PTHR13477">
    <property type="entry name" value="MITOCHONDRIAL 39S RIBOSOMAL PROTEIN L49"/>
    <property type="match status" value="1"/>
</dbReference>
<evidence type="ECO:0000256" key="1">
    <source>
        <dbReference type="ARBA" id="ARBA00004173"/>
    </source>
</evidence>
<dbReference type="PANTHER" id="PTHR13477:SF0">
    <property type="entry name" value="LARGE RIBOSOMAL SUBUNIT PROTEIN ML49"/>
    <property type="match status" value="1"/>
</dbReference>
<dbReference type="FunFam" id="3.30.780.10:FF:000009">
    <property type="entry name" value="39S ribosomal protein L49, mitochondrial"/>
    <property type="match status" value="1"/>
</dbReference>
<dbReference type="EnsemblMetazoa" id="PHUM604770-RA">
    <property type="protein sequence ID" value="PHUM604770-PA"/>
    <property type="gene ID" value="PHUM604770"/>
</dbReference>
<dbReference type="GO" id="GO:0005762">
    <property type="term" value="C:mitochondrial large ribosomal subunit"/>
    <property type="evidence" value="ECO:0007669"/>
    <property type="project" value="TreeGrafter"/>
</dbReference>
<dbReference type="GeneID" id="8237063"/>
<evidence type="ECO:0000313" key="8">
    <source>
        <dbReference type="EMBL" id="EEB20184.1"/>
    </source>
</evidence>
<keyword evidence="4" id="KW-0496">Mitochondrion</keyword>
<evidence type="ECO:0000256" key="3">
    <source>
        <dbReference type="ARBA" id="ARBA00022980"/>
    </source>
</evidence>
<dbReference type="VEuPathDB" id="VectorBase:PHUM604770"/>
<dbReference type="HOGENOM" id="CLU_085757_2_0_1"/>
<keyword evidence="5" id="KW-0687">Ribonucleoprotein</keyword>
<organism>
    <name type="scientific">Pediculus humanus subsp. corporis</name>
    <name type="common">Body louse</name>
    <dbReference type="NCBI Taxonomy" id="121224"/>
    <lineage>
        <taxon>Eukaryota</taxon>
        <taxon>Metazoa</taxon>
        <taxon>Ecdysozoa</taxon>
        <taxon>Arthropoda</taxon>
        <taxon>Hexapoda</taxon>
        <taxon>Insecta</taxon>
        <taxon>Pterygota</taxon>
        <taxon>Neoptera</taxon>
        <taxon>Paraneoptera</taxon>
        <taxon>Psocodea</taxon>
        <taxon>Troctomorpha</taxon>
        <taxon>Phthiraptera</taxon>
        <taxon>Anoplura</taxon>
        <taxon>Pediculidae</taxon>
        <taxon>Pediculus</taxon>
    </lineage>
</organism>
<dbReference type="STRING" id="121224.E0W3H8"/>
<dbReference type="eggNOG" id="KOG4034">
    <property type="taxonomic scope" value="Eukaryota"/>
</dbReference>
<dbReference type="CTD" id="8237063"/>
<dbReference type="GO" id="GO:0006412">
    <property type="term" value="P:translation"/>
    <property type="evidence" value="ECO:0007669"/>
    <property type="project" value="InterPro"/>
</dbReference>
<comment type="similarity">
    <text evidence="2">Belongs to the mitochondrion-specific ribosomal protein mL49 family.</text>
</comment>
<dbReference type="GO" id="GO:0003735">
    <property type="term" value="F:structural constituent of ribosome"/>
    <property type="evidence" value="ECO:0007669"/>
    <property type="project" value="InterPro"/>
</dbReference>
<evidence type="ECO:0000256" key="7">
    <source>
        <dbReference type="ARBA" id="ARBA00035545"/>
    </source>
</evidence>
<dbReference type="OrthoDB" id="19439at2759"/>
<dbReference type="KEGG" id="phu:Phum_PHUM604770"/>
<keyword evidence="10" id="KW-1185">Reference proteome</keyword>
<dbReference type="EMBL" id="AAZO01007395">
    <property type="status" value="NOT_ANNOTATED_CDS"/>
    <property type="molecule type" value="Genomic_DNA"/>
</dbReference>
<evidence type="ECO:0000256" key="2">
    <source>
        <dbReference type="ARBA" id="ARBA00005677"/>
    </source>
</evidence>
<dbReference type="InterPro" id="IPR007740">
    <property type="entry name" value="Ribosomal_mL49"/>
</dbReference>
<accession>E0W3H8</accession>
<dbReference type="Pfam" id="PF05046">
    <property type="entry name" value="Img2"/>
    <property type="match status" value="1"/>
</dbReference>
<reference evidence="8" key="2">
    <citation type="submission" date="2007-04" db="EMBL/GenBank/DDBJ databases">
        <title>The genome of the human body louse.</title>
        <authorList>
            <consortium name="The Human Body Louse Genome Consortium"/>
            <person name="Kirkness E."/>
            <person name="Walenz B."/>
            <person name="Hass B."/>
            <person name="Bruggner R."/>
            <person name="Strausberg R."/>
        </authorList>
    </citation>
    <scope>NUCLEOTIDE SEQUENCE</scope>
    <source>
        <strain evidence="8">USDA</strain>
    </source>
</reference>
<evidence type="ECO:0000256" key="4">
    <source>
        <dbReference type="ARBA" id="ARBA00023128"/>
    </source>
</evidence>
<comment type="subcellular location">
    <subcellularLocation>
        <location evidence="1">Mitochondrion</location>
    </subcellularLocation>
</comment>
<proteinExistence type="inferred from homology"/>
<protein>
    <recommendedName>
        <fullName evidence="6">Large ribosomal subunit protein mL49</fullName>
    </recommendedName>
    <alternativeName>
        <fullName evidence="7">39S ribosomal protein L49, mitochondrial</fullName>
    </alternativeName>
</protein>
<dbReference type="Proteomes" id="UP000009046">
    <property type="component" value="Unassembled WGS sequence"/>
</dbReference>
<dbReference type="Gene3D" id="3.30.780.10">
    <property type="entry name" value="SUI1-like domain"/>
    <property type="match status" value="1"/>
</dbReference>
<evidence type="ECO:0000313" key="9">
    <source>
        <dbReference type="EnsemblMetazoa" id="PHUM604770-PA"/>
    </source>
</evidence>
<name>E0W3H8_PEDHC</name>
<dbReference type="InParanoid" id="E0W3H8"/>
<gene>
    <name evidence="9" type="primary">8237063</name>
    <name evidence="8" type="ORF">Phum_PHUM604770</name>
</gene>
<reference evidence="8" key="1">
    <citation type="submission" date="2007-04" db="EMBL/GenBank/DDBJ databases">
        <title>Annotation of Pediculus humanus corporis strain USDA.</title>
        <authorList>
            <person name="Kirkness E."/>
            <person name="Hannick L."/>
            <person name="Hass B."/>
            <person name="Bruggner R."/>
            <person name="Lawson D."/>
            <person name="Bidwell S."/>
            <person name="Joardar V."/>
            <person name="Caler E."/>
            <person name="Walenz B."/>
            <person name="Inman J."/>
            <person name="Schobel S."/>
            <person name="Galinsky K."/>
            <person name="Amedeo P."/>
            <person name="Strausberg R."/>
        </authorList>
    </citation>
    <scope>NUCLEOTIDE SEQUENCE</scope>
    <source>
        <strain evidence="8">USDA</strain>
    </source>
</reference>
<reference evidence="9" key="3">
    <citation type="submission" date="2020-05" db="UniProtKB">
        <authorList>
            <consortium name="EnsemblMetazoa"/>
        </authorList>
    </citation>
    <scope>IDENTIFICATION</scope>
    <source>
        <strain evidence="9">USDA</strain>
    </source>
</reference>
<keyword evidence="3 8" id="KW-0689">Ribosomal protein</keyword>
<evidence type="ECO:0000256" key="5">
    <source>
        <dbReference type="ARBA" id="ARBA00023274"/>
    </source>
</evidence>
<sequence length="159" mass="19209">MLFLFKSRRNNFFFKHLQLKKEHDTDYEYEVTQDPQEWSHVEKLLPFSSVPVPENKSIYPSGWRPMKEESLNLPYFVERSRNYMLPVYLKYPKRGNGKITVINKIRGDIWGLYNELQQHLYNVTKKPRIFSIVHEGNCKIHIKGDYVYYVEQWLLSKGF</sequence>
<dbReference type="RefSeq" id="XP_002432922.1">
    <property type="nucleotide sequence ID" value="XM_002432877.1"/>
</dbReference>
<dbReference type="EMBL" id="DS235882">
    <property type="protein sequence ID" value="EEB20184.1"/>
    <property type="molecule type" value="Genomic_DNA"/>
</dbReference>
<dbReference type="FunCoup" id="E0W3H8">
    <property type="interactions" value="1301"/>
</dbReference>
<evidence type="ECO:0000313" key="10">
    <source>
        <dbReference type="Proteomes" id="UP000009046"/>
    </source>
</evidence>